<evidence type="ECO:0000256" key="3">
    <source>
        <dbReference type="ARBA" id="ARBA00022801"/>
    </source>
</evidence>
<feature type="binding site" evidence="6">
    <location>
        <position position="197"/>
    </location>
    <ligand>
        <name>Mg(2+)</name>
        <dbReference type="ChEBI" id="CHEBI:18420"/>
        <label>1</label>
    </ligand>
</feature>
<evidence type="ECO:0000256" key="2">
    <source>
        <dbReference type="ARBA" id="ARBA00022723"/>
    </source>
</evidence>
<keyword evidence="4 6" id="KW-0460">Magnesium</keyword>
<name>A0A2I1P9F8_9MICO</name>
<dbReference type="EMBL" id="PKIZ01000016">
    <property type="protein sequence ID" value="PKZ41274.1"/>
    <property type="molecule type" value="Genomic_DNA"/>
</dbReference>
<accession>A0A2I1P9F8</accession>
<sequence length="307" mass="34229">MRIASFNVNGIRACQKRGFEGWLERRDPDVVALQEVRCPVAQLPLEVFGDRYLTYDAGTAAGRNGVALLTRVRPAAVRTFGEPVLQRAPGEDHVDLVPADAGPTLPRELKEFAGEGRYVEVDLADAPLTVASLYLPKGGLPADLQEKMAGRMREEPDGGAKYERKMRFLAGFAKQLDRSRRAAKAAGREFLVMGDFNVAHEKLDVRNWRGNKNSEGFLPEEREWFGSILSPRTLVDVVRSKHPDTEGPYAWWSWMGQAFERDTGWRIDYHLASPALARAAVTAGVDKEPSRAERLSDHAPVVVDYEL</sequence>
<dbReference type="InterPro" id="IPR037493">
    <property type="entry name" value="ExoIII-like"/>
</dbReference>
<dbReference type="NCBIfam" id="TIGR00633">
    <property type="entry name" value="xth"/>
    <property type="match status" value="1"/>
</dbReference>
<dbReference type="Gene3D" id="3.60.10.10">
    <property type="entry name" value="Endonuclease/exonuclease/phosphatase"/>
    <property type="match status" value="1"/>
</dbReference>
<protein>
    <submittedName>
        <fullName evidence="9">Exodeoxyribonuclease III</fullName>
    </submittedName>
</protein>
<evidence type="ECO:0000256" key="1">
    <source>
        <dbReference type="ARBA" id="ARBA00007092"/>
    </source>
</evidence>
<evidence type="ECO:0000259" key="8">
    <source>
        <dbReference type="Pfam" id="PF03372"/>
    </source>
</evidence>
<feature type="binding site" evidence="6">
    <location>
        <position position="298"/>
    </location>
    <ligand>
        <name>Mg(2+)</name>
        <dbReference type="ChEBI" id="CHEBI:18420"/>
        <label>1</label>
    </ligand>
</feature>
<evidence type="ECO:0000256" key="7">
    <source>
        <dbReference type="PIRSR" id="PIRSR604808-3"/>
    </source>
</evidence>
<dbReference type="PROSITE" id="PS51435">
    <property type="entry name" value="AP_NUCLEASE_F1_4"/>
    <property type="match status" value="1"/>
</dbReference>
<feature type="site" description="Transition state stabilizer" evidence="7">
    <location>
        <position position="197"/>
    </location>
</feature>
<feature type="active site" evidence="5">
    <location>
        <position position="134"/>
    </location>
</feature>
<dbReference type="OrthoDB" id="9803914at2"/>
<proteinExistence type="inferred from homology"/>
<dbReference type="GO" id="GO:0046872">
    <property type="term" value="F:metal ion binding"/>
    <property type="evidence" value="ECO:0007669"/>
    <property type="project" value="UniProtKB-KW"/>
</dbReference>
<dbReference type="GO" id="GO:0008311">
    <property type="term" value="F:double-stranded DNA 3'-5' DNA exonuclease activity"/>
    <property type="evidence" value="ECO:0007669"/>
    <property type="project" value="InterPro"/>
</dbReference>
<dbReference type="Proteomes" id="UP000234206">
    <property type="component" value="Unassembled WGS sequence"/>
</dbReference>
<keyword evidence="10" id="KW-1185">Reference proteome</keyword>
<dbReference type="SUPFAM" id="SSF56219">
    <property type="entry name" value="DNase I-like"/>
    <property type="match status" value="1"/>
</dbReference>
<evidence type="ECO:0000256" key="6">
    <source>
        <dbReference type="PIRSR" id="PIRSR604808-2"/>
    </source>
</evidence>
<feature type="site" description="Important for catalytic activity" evidence="7">
    <location>
        <position position="268"/>
    </location>
</feature>
<feature type="binding site" evidence="6">
    <location>
        <position position="297"/>
    </location>
    <ligand>
        <name>Mg(2+)</name>
        <dbReference type="ChEBI" id="CHEBI:18420"/>
        <label>1</label>
    </ligand>
</feature>
<dbReference type="RefSeq" id="WP_070703238.1">
    <property type="nucleotide sequence ID" value="NZ_JBHLVH010000004.1"/>
</dbReference>
<feature type="binding site" evidence="6">
    <location>
        <position position="7"/>
    </location>
    <ligand>
        <name>Mg(2+)</name>
        <dbReference type="ChEBI" id="CHEBI:18420"/>
        <label>1</label>
    </ligand>
</feature>
<dbReference type="InterPro" id="IPR005135">
    <property type="entry name" value="Endo/exonuclease/phosphatase"/>
</dbReference>
<comment type="similarity">
    <text evidence="1">Belongs to the DNA repair enzymes AP/ExoA family.</text>
</comment>
<comment type="caution">
    <text evidence="9">The sequence shown here is derived from an EMBL/GenBank/DDBJ whole genome shotgun (WGS) entry which is preliminary data.</text>
</comment>
<dbReference type="NCBIfam" id="TIGR00195">
    <property type="entry name" value="exoDNase_III"/>
    <property type="match status" value="1"/>
</dbReference>
<dbReference type="InterPro" id="IPR036691">
    <property type="entry name" value="Endo/exonu/phosph_ase_sf"/>
</dbReference>
<feature type="active site" description="Proton acceptor" evidence="5">
    <location>
        <position position="298"/>
    </location>
</feature>
<evidence type="ECO:0000256" key="5">
    <source>
        <dbReference type="PIRSR" id="PIRSR604808-1"/>
    </source>
</evidence>
<dbReference type="Pfam" id="PF03372">
    <property type="entry name" value="Exo_endo_phos"/>
    <property type="match status" value="1"/>
</dbReference>
<evidence type="ECO:0000313" key="9">
    <source>
        <dbReference type="EMBL" id="PKZ41274.1"/>
    </source>
</evidence>
<gene>
    <name evidence="9" type="primary">xth</name>
    <name evidence="9" type="ORF">CYJ76_08585</name>
</gene>
<feature type="site" description="Interaction with DNA substrate" evidence="7">
    <location>
        <position position="298"/>
    </location>
</feature>
<evidence type="ECO:0000256" key="4">
    <source>
        <dbReference type="ARBA" id="ARBA00022842"/>
    </source>
</evidence>
<dbReference type="GO" id="GO:0006281">
    <property type="term" value="P:DNA repair"/>
    <property type="evidence" value="ECO:0007669"/>
    <property type="project" value="InterPro"/>
</dbReference>
<feature type="binding site" evidence="6">
    <location>
        <position position="35"/>
    </location>
    <ligand>
        <name>Mg(2+)</name>
        <dbReference type="ChEBI" id="CHEBI:18420"/>
        <label>1</label>
    </ligand>
</feature>
<organism evidence="9 10">
    <name type="scientific">Kytococcus schroeteri</name>
    <dbReference type="NCBI Taxonomy" id="138300"/>
    <lineage>
        <taxon>Bacteria</taxon>
        <taxon>Bacillati</taxon>
        <taxon>Actinomycetota</taxon>
        <taxon>Actinomycetes</taxon>
        <taxon>Micrococcales</taxon>
        <taxon>Kytococcaceae</taxon>
        <taxon>Kytococcus</taxon>
    </lineage>
</organism>
<keyword evidence="6" id="KW-0464">Manganese</keyword>
<keyword evidence="2 6" id="KW-0479">Metal-binding</keyword>
<dbReference type="PANTHER" id="PTHR43250">
    <property type="entry name" value="EXODEOXYRIBONUCLEASE III"/>
    <property type="match status" value="1"/>
</dbReference>
<dbReference type="PANTHER" id="PTHR43250:SF2">
    <property type="entry name" value="EXODEOXYRIBONUCLEASE III"/>
    <property type="match status" value="1"/>
</dbReference>
<dbReference type="AlphaFoldDB" id="A0A2I1P9F8"/>
<feature type="domain" description="Endonuclease/exonuclease/phosphatase" evidence="8">
    <location>
        <begin position="4"/>
        <end position="298"/>
    </location>
</feature>
<evidence type="ECO:0000313" key="10">
    <source>
        <dbReference type="Proteomes" id="UP000234206"/>
    </source>
</evidence>
<feature type="binding site" evidence="6">
    <location>
        <position position="195"/>
    </location>
    <ligand>
        <name>Mg(2+)</name>
        <dbReference type="ChEBI" id="CHEBI:18420"/>
        <label>1</label>
    </ligand>
</feature>
<dbReference type="InterPro" id="IPR004808">
    <property type="entry name" value="AP_endonuc_1"/>
</dbReference>
<reference evidence="9 10" key="1">
    <citation type="submission" date="2017-12" db="EMBL/GenBank/DDBJ databases">
        <title>Phylogenetic diversity of female urinary microbiome.</title>
        <authorList>
            <person name="Thomas-White K."/>
            <person name="Wolfe A.J."/>
        </authorList>
    </citation>
    <scope>NUCLEOTIDE SEQUENCE [LARGE SCALE GENOMIC DNA]</scope>
    <source>
        <strain evidence="9 10">UMB1298</strain>
    </source>
</reference>
<comment type="cofactor">
    <cofactor evidence="6">
        <name>Mg(2+)</name>
        <dbReference type="ChEBI" id="CHEBI:18420"/>
    </cofactor>
    <cofactor evidence="6">
        <name>Mn(2+)</name>
        <dbReference type="ChEBI" id="CHEBI:29035"/>
    </cofactor>
    <text evidence="6">Probably binds two magnesium or manganese ions per subunit.</text>
</comment>
<keyword evidence="3" id="KW-0378">Hydrolase</keyword>
<feature type="active site" description="Proton donor/acceptor" evidence="5">
    <location>
        <position position="195"/>
    </location>
</feature>